<dbReference type="AlphaFoldDB" id="A0AAD7HAF5"/>
<evidence type="ECO:0000256" key="1">
    <source>
        <dbReference type="SAM" id="MobiDB-lite"/>
    </source>
</evidence>
<dbReference type="Proteomes" id="UP001215598">
    <property type="component" value="Unassembled WGS sequence"/>
</dbReference>
<organism evidence="2 3">
    <name type="scientific">Mycena metata</name>
    <dbReference type="NCBI Taxonomy" id="1033252"/>
    <lineage>
        <taxon>Eukaryota</taxon>
        <taxon>Fungi</taxon>
        <taxon>Dikarya</taxon>
        <taxon>Basidiomycota</taxon>
        <taxon>Agaricomycotina</taxon>
        <taxon>Agaricomycetes</taxon>
        <taxon>Agaricomycetidae</taxon>
        <taxon>Agaricales</taxon>
        <taxon>Marasmiineae</taxon>
        <taxon>Mycenaceae</taxon>
        <taxon>Mycena</taxon>
    </lineage>
</organism>
<comment type="caution">
    <text evidence="2">The sequence shown here is derived from an EMBL/GenBank/DDBJ whole genome shotgun (WGS) entry which is preliminary data.</text>
</comment>
<feature type="region of interest" description="Disordered" evidence="1">
    <location>
        <begin position="309"/>
        <end position="347"/>
    </location>
</feature>
<evidence type="ECO:0000313" key="3">
    <source>
        <dbReference type="Proteomes" id="UP001215598"/>
    </source>
</evidence>
<feature type="region of interest" description="Disordered" evidence="1">
    <location>
        <begin position="192"/>
        <end position="215"/>
    </location>
</feature>
<sequence>MPSHVACGRRRRLSLAHLTVIGSTRSFIITPPKSTLAVVHGSAVRSPLVDAGRSRNEQPLSWKMPIECGLSISYASRYTGAINDVIGPPAHRGYAGCSMSPANGVTAAQCPSGRECDNQRLGDESRDAEVPGRSTNVSVKSKAYDRFQVFSGNRFDFLGFMEGLLTDIDHNVRTSRRNCLKHPLDRSTCISLTEPSARSTANPPKTSKTTPKPKTTIQLRRRRVAHRAASARYREKNREKVLEADRIRAAERRCAERNDQDARARAREASARYRAQNRETLASKQREVRKRAYIKKHGTQAYVYKKYSDKPAQPVIPDDDDDGTVEGGPESVAPEVDEHQLSPSPGGYFWEDPFLRWPLD</sequence>
<feature type="region of interest" description="Disordered" evidence="1">
    <location>
        <begin position="109"/>
        <end position="134"/>
    </location>
</feature>
<name>A0AAD7HAF5_9AGAR</name>
<proteinExistence type="predicted"/>
<evidence type="ECO:0000313" key="2">
    <source>
        <dbReference type="EMBL" id="KAJ7715349.1"/>
    </source>
</evidence>
<feature type="compositionally biased region" description="Basic and acidic residues" evidence="1">
    <location>
        <begin position="114"/>
        <end position="130"/>
    </location>
</feature>
<feature type="compositionally biased region" description="Low complexity" evidence="1">
    <location>
        <begin position="203"/>
        <end position="215"/>
    </location>
</feature>
<keyword evidence="3" id="KW-1185">Reference proteome</keyword>
<reference evidence="2" key="1">
    <citation type="submission" date="2023-03" db="EMBL/GenBank/DDBJ databases">
        <title>Massive genome expansion in bonnet fungi (Mycena s.s.) driven by repeated elements and novel gene families across ecological guilds.</title>
        <authorList>
            <consortium name="Lawrence Berkeley National Laboratory"/>
            <person name="Harder C.B."/>
            <person name="Miyauchi S."/>
            <person name="Viragh M."/>
            <person name="Kuo A."/>
            <person name="Thoen E."/>
            <person name="Andreopoulos B."/>
            <person name="Lu D."/>
            <person name="Skrede I."/>
            <person name="Drula E."/>
            <person name="Henrissat B."/>
            <person name="Morin E."/>
            <person name="Kohler A."/>
            <person name="Barry K."/>
            <person name="LaButti K."/>
            <person name="Morin E."/>
            <person name="Salamov A."/>
            <person name="Lipzen A."/>
            <person name="Mereny Z."/>
            <person name="Hegedus B."/>
            <person name="Baldrian P."/>
            <person name="Stursova M."/>
            <person name="Weitz H."/>
            <person name="Taylor A."/>
            <person name="Grigoriev I.V."/>
            <person name="Nagy L.G."/>
            <person name="Martin F."/>
            <person name="Kauserud H."/>
        </authorList>
    </citation>
    <scope>NUCLEOTIDE SEQUENCE</scope>
    <source>
        <strain evidence="2">CBHHK182m</strain>
    </source>
</reference>
<feature type="compositionally biased region" description="Polar residues" evidence="1">
    <location>
        <begin position="192"/>
        <end position="202"/>
    </location>
</feature>
<dbReference type="EMBL" id="JARKIB010000310">
    <property type="protein sequence ID" value="KAJ7715349.1"/>
    <property type="molecule type" value="Genomic_DNA"/>
</dbReference>
<accession>A0AAD7HAF5</accession>
<protein>
    <recommendedName>
        <fullName evidence="4">BZIP domain-containing protein</fullName>
    </recommendedName>
</protein>
<evidence type="ECO:0008006" key="4">
    <source>
        <dbReference type="Google" id="ProtNLM"/>
    </source>
</evidence>
<gene>
    <name evidence="2" type="ORF">B0H16DRAFT_1477503</name>
</gene>